<dbReference type="EMBL" id="BAABHB010000013">
    <property type="protein sequence ID" value="GAA4415991.1"/>
    <property type="molecule type" value="Genomic_DNA"/>
</dbReference>
<keyword evidence="5" id="KW-0238">DNA-binding</keyword>
<dbReference type="SMART" id="SM00388">
    <property type="entry name" value="HisKA"/>
    <property type="match status" value="1"/>
</dbReference>
<feature type="domain" description="Response regulatory" evidence="10">
    <location>
        <begin position="4"/>
        <end position="123"/>
    </location>
</feature>
<feature type="domain" description="Response regulatory" evidence="10">
    <location>
        <begin position="466"/>
        <end position="581"/>
    </location>
</feature>
<gene>
    <name evidence="11" type="ORF">GCM10023187_47000</name>
</gene>
<dbReference type="RefSeq" id="WP_345270498.1">
    <property type="nucleotide sequence ID" value="NZ_BAABHB010000013.1"/>
</dbReference>
<dbReference type="CDD" id="cd00082">
    <property type="entry name" value="HisKA"/>
    <property type="match status" value="1"/>
</dbReference>
<evidence type="ECO:0000256" key="7">
    <source>
        <dbReference type="PROSITE-ProRule" id="PRU00169"/>
    </source>
</evidence>
<protein>
    <recommendedName>
        <fullName evidence="2">histidine kinase</fullName>
        <ecNumber evidence="2">2.7.13.3</ecNumber>
    </recommendedName>
</protein>
<dbReference type="PROSITE" id="PS50110">
    <property type="entry name" value="RESPONSE_REGULATORY"/>
    <property type="match status" value="2"/>
</dbReference>
<feature type="modified residue" description="4-aspartylphosphate" evidence="7">
    <location>
        <position position="514"/>
    </location>
</feature>
<evidence type="ECO:0000256" key="6">
    <source>
        <dbReference type="ARBA" id="ARBA00023163"/>
    </source>
</evidence>
<dbReference type="SUPFAM" id="SSF46689">
    <property type="entry name" value="Homeodomain-like"/>
    <property type="match status" value="1"/>
</dbReference>
<dbReference type="Gene3D" id="3.30.565.10">
    <property type="entry name" value="Histidine kinase-like ATPase, C-terminal domain"/>
    <property type="match status" value="1"/>
</dbReference>
<evidence type="ECO:0000256" key="5">
    <source>
        <dbReference type="ARBA" id="ARBA00023125"/>
    </source>
</evidence>
<evidence type="ECO:0000256" key="4">
    <source>
        <dbReference type="ARBA" id="ARBA00023015"/>
    </source>
</evidence>
<dbReference type="SMART" id="SM00387">
    <property type="entry name" value="HATPase_c"/>
    <property type="match status" value="1"/>
</dbReference>
<dbReference type="SMART" id="SM00448">
    <property type="entry name" value="REC"/>
    <property type="match status" value="2"/>
</dbReference>
<accession>A0ABP8KUD4</accession>
<comment type="caution">
    <text evidence="11">The sequence shown here is derived from an EMBL/GenBank/DDBJ whole genome shotgun (WGS) entry which is preliminary data.</text>
</comment>
<dbReference type="PANTHER" id="PTHR43547">
    <property type="entry name" value="TWO-COMPONENT HISTIDINE KINASE"/>
    <property type="match status" value="1"/>
</dbReference>
<keyword evidence="6" id="KW-0804">Transcription</keyword>
<dbReference type="PROSITE" id="PS00041">
    <property type="entry name" value="HTH_ARAC_FAMILY_1"/>
    <property type="match status" value="1"/>
</dbReference>
<dbReference type="Pfam" id="PF12833">
    <property type="entry name" value="HTH_18"/>
    <property type="match status" value="1"/>
</dbReference>
<dbReference type="InterPro" id="IPR003661">
    <property type="entry name" value="HisK_dim/P_dom"/>
</dbReference>
<evidence type="ECO:0000256" key="1">
    <source>
        <dbReference type="ARBA" id="ARBA00000085"/>
    </source>
</evidence>
<dbReference type="InterPro" id="IPR036097">
    <property type="entry name" value="HisK_dim/P_sf"/>
</dbReference>
<dbReference type="Gene3D" id="1.10.287.130">
    <property type="match status" value="1"/>
</dbReference>
<dbReference type="InterPro" id="IPR005467">
    <property type="entry name" value="His_kinase_dom"/>
</dbReference>
<dbReference type="Pfam" id="PF00512">
    <property type="entry name" value="HisKA"/>
    <property type="match status" value="1"/>
</dbReference>
<sequence>MRTHILAIDDEPDFESLIRLHFRRKIQCGNYSFHFIRNGLEALSLIQSGETFDVVLLDISLPDIDGVTLLQRISELMPMSRTIMVTAYGEMSKIRTAMNHGAFDFIGKPFDLKDLELTIEKTAEHVRLLRESKQLKTLDEMKSHFFDNITHEFRTPLTLILAPVEKLLRNPDYSGDLRRHLHLIQRNGRQLLRTINQLLELTRLEAGHLAVVPQAGYPGAFIDQLVQAFIPLAEEHNLKLAFHNDVSEGYYFDAEKLEHIVNNLIANALKFTSSAAVAGDEPPKIGRVTVSLTRAAFPEASVPLTQRADEWVDFYPCANQPGAGTSPDERMHWIQLMVQDTGIGIQPQKLPYIFDRFYELSPALLRPGVALVPPSTGIGLSLVKELVELMRGTISVSSAVGQGTRFTVELPLLPIGSDEPPVTYIPAPSLSVPVWTDPPAKTRRIPIQQVSSLSPTPANEADQLPLVLVLEDNAELCQFLAEELAEQYRVLTAADGREGWAITERELPDVVISDVMMPNMNGYQFTHQLKTTPATDHIAVILLTARATQPGLIEGLQQGADEYIAKPFHLDELHLRLRNLLTRRQKLRECYQQQLARPGSPLASETLQDRWLKLLYDVMEQHLDDSTFGVEQLADHLAVSRRTLHRKVQSLTHLSPNELIRQYRLRRAAELLRTGLSVSDTAYQVGFEAPSYFSQCFKEVFQVTPSEYPGIAFRES</sequence>
<proteinExistence type="predicted"/>
<dbReference type="InterPro" id="IPR011006">
    <property type="entry name" value="CheY-like_superfamily"/>
</dbReference>
<comment type="catalytic activity">
    <reaction evidence="1">
        <text>ATP + protein L-histidine = ADP + protein N-phospho-L-histidine.</text>
        <dbReference type="EC" id="2.7.13.3"/>
    </reaction>
</comment>
<dbReference type="SMART" id="SM00342">
    <property type="entry name" value="HTH_ARAC"/>
    <property type="match status" value="1"/>
</dbReference>
<keyword evidence="12" id="KW-1185">Reference proteome</keyword>
<dbReference type="Proteomes" id="UP001500936">
    <property type="component" value="Unassembled WGS sequence"/>
</dbReference>
<dbReference type="PRINTS" id="PR00344">
    <property type="entry name" value="BCTRLSENSOR"/>
</dbReference>
<name>A0ABP8KUD4_9BACT</name>
<dbReference type="InterPro" id="IPR036890">
    <property type="entry name" value="HATPase_C_sf"/>
</dbReference>
<evidence type="ECO:0000313" key="11">
    <source>
        <dbReference type="EMBL" id="GAA4415991.1"/>
    </source>
</evidence>
<feature type="modified residue" description="4-aspartylphosphate" evidence="7">
    <location>
        <position position="58"/>
    </location>
</feature>
<dbReference type="InterPro" id="IPR018062">
    <property type="entry name" value="HTH_AraC-typ_CS"/>
</dbReference>
<dbReference type="InterPro" id="IPR004358">
    <property type="entry name" value="Sig_transdc_His_kin-like_C"/>
</dbReference>
<dbReference type="SUPFAM" id="SSF47384">
    <property type="entry name" value="Homodimeric domain of signal transducing histidine kinase"/>
    <property type="match status" value="1"/>
</dbReference>
<evidence type="ECO:0000313" key="12">
    <source>
        <dbReference type="Proteomes" id="UP001500936"/>
    </source>
</evidence>
<dbReference type="PROSITE" id="PS01124">
    <property type="entry name" value="HTH_ARAC_FAMILY_2"/>
    <property type="match status" value="1"/>
</dbReference>
<evidence type="ECO:0000259" key="10">
    <source>
        <dbReference type="PROSITE" id="PS50110"/>
    </source>
</evidence>
<dbReference type="CDD" id="cd17574">
    <property type="entry name" value="REC_OmpR"/>
    <property type="match status" value="1"/>
</dbReference>
<dbReference type="InterPro" id="IPR003594">
    <property type="entry name" value="HATPase_dom"/>
</dbReference>
<dbReference type="Gene3D" id="3.40.50.2300">
    <property type="match status" value="2"/>
</dbReference>
<dbReference type="InterPro" id="IPR001789">
    <property type="entry name" value="Sig_transdc_resp-reg_receiver"/>
</dbReference>
<dbReference type="EC" id="2.7.13.3" evidence="2"/>
<keyword evidence="4" id="KW-0805">Transcription regulation</keyword>
<organism evidence="11 12">
    <name type="scientific">Nibrella viscosa</name>
    <dbReference type="NCBI Taxonomy" id="1084524"/>
    <lineage>
        <taxon>Bacteria</taxon>
        <taxon>Pseudomonadati</taxon>
        <taxon>Bacteroidota</taxon>
        <taxon>Cytophagia</taxon>
        <taxon>Cytophagales</taxon>
        <taxon>Spirosomataceae</taxon>
        <taxon>Nibrella</taxon>
    </lineage>
</organism>
<reference evidence="12" key="1">
    <citation type="journal article" date="2019" name="Int. J. Syst. Evol. Microbiol.">
        <title>The Global Catalogue of Microorganisms (GCM) 10K type strain sequencing project: providing services to taxonomists for standard genome sequencing and annotation.</title>
        <authorList>
            <consortium name="The Broad Institute Genomics Platform"/>
            <consortium name="The Broad Institute Genome Sequencing Center for Infectious Disease"/>
            <person name="Wu L."/>
            <person name="Ma J."/>
        </authorList>
    </citation>
    <scope>NUCLEOTIDE SEQUENCE [LARGE SCALE GENOMIC DNA]</scope>
    <source>
        <strain evidence="12">JCM 17925</strain>
    </source>
</reference>
<evidence type="ECO:0000256" key="3">
    <source>
        <dbReference type="ARBA" id="ARBA00022553"/>
    </source>
</evidence>
<dbReference type="SUPFAM" id="SSF52172">
    <property type="entry name" value="CheY-like"/>
    <property type="match status" value="2"/>
</dbReference>
<evidence type="ECO:0000256" key="2">
    <source>
        <dbReference type="ARBA" id="ARBA00012438"/>
    </source>
</evidence>
<dbReference type="Pfam" id="PF00072">
    <property type="entry name" value="Response_reg"/>
    <property type="match status" value="2"/>
</dbReference>
<dbReference type="PANTHER" id="PTHR43547:SF2">
    <property type="entry name" value="HYBRID SIGNAL TRANSDUCTION HISTIDINE KINASE C"/>
    <property type="match status" value="1"/>
</dbReference>
<dbReference type="Gene3D" id="1.10.10.60">
    <property type="entry name" value="Homeodomain-like"/>
    <property type="match status" value="1"/>
</dbReference>
<keyword evidence="3 7" id="KW-0597">Phosphoprotein</keyword>
<dbReference type="InterPro" id="IPR009057">
    <property type="entry name" value="Homeodomain-like_sf"/>
</dbReference>
<dbReference type="Pfam" id="PF02518">
    <property type="entry name" value="HATPase_c"/>
    <property type="match status" value="1"/>
</dbReference>
<dbReference type="PROSITE" id="PS50109">
    <property type="entry name" value="HIS_KIN"/>
    <property type="match status" value="1"/>
</dbReference>
<feature type="domain" description="HTH araC/xylS-type" evidence="8">
    <location>
        <begin position="613"/>
        <end position="711"/>
    </location>
</feature>
<feature type="domain" description="Histidine kinase" evidence="9">
    <location>
        <begin position="148"/>
        <end position="414"/>
    </location>
</feature>
<evidence type="ECO:0000259" key="9">
    <source>
        <dbReference type="PROSITE" id="PS50109"/>
    </source>
</evidence>
<dbReference type="InterPro" id="IPR018060">
    <property type="entry name" value="HTH_AraC"/>
</dbReference>
<evidence type="ECO:0000259" key="8">
    <source>
        <dbReference type="PROSITE" id="PS01124"/>
    </source>
</evidence>
<dbReference type="SUPFAM" id="SSF55874">
    <property type="entry name" value="ATPase domain of HSP90 chaperone/DNA topoisomerase II/histidine kinase"/>
    <property type="match status" value="1"/>
</dbReference>